<dbReference type="Proteomes" id="UP000501568">
    <property type="component" value="Chromosome"/>
</dbReference>
<organism evidence="4 5">
    <name type="scientific">Stakelama tenebrarum</name>
    <dbReference type="NCBI Taxonomy" id="2711215"/>
    <lineage>
        <taxon>Bacteria</taxon>
        <taxon>Pseudomonadati</taxon>
        <taxon>Pseudomonadota</taxon>
        <taxon>Alphaproteobacteria</taxon>
        <taxon>Sphingomonadales</taxon>
        <taxon>Sphingomonadaceae</taxon>
        <taxon>Stakelama</taxon>
    </lineage>
</organism>
<dbReference type="SUPFAM" id="SSF69304">
    <property type="entry name" value="Tricorn protease N-terminal domain"/>
    <property type="match status" value="1"/>
</dbReference>
<dbReference type="InterPro" id="IPR032466">
    <property type="entry name" value="Metal_Hydrolase"/>
</dbReference>
<dbReference type="Gene3D" id="2.120.10.30">
    <property type="entry name" value="TolB, C-terminal domain"/>
    <property type="match status" value="3"/>
</dbReference>
<dbReference type="EMBL" id="CP049109">
    <property type="protein sequence ID" value="QIG79391.1"/>
    <property type="molecule type" value="Genomic_DNA"/>
</dbReference>
<evidence type="ECO:0000256" key="1">
    <source>
        <dbReference type="ARBA" id="ARBA00009820"/>
    </source>
</evidence>
<proteinExistence type="inferred from homology"/>
<dbReference type="InterPro" id="IPR011059">
    <property type="entry name" value="Metal-dep_hydrolase_composite"/>
</dbReference>
<feature type="domain" description="Amidohydrolase-related" evidence="3">
    <location>
        <begin position="977"/>
        <end position="1040"/>
    </location>
</feature>
<dbReference type="Gene3D" id="2.30.40.10">
    <property type="entry name" value="Urease, subunit C, domain 1"/>
    <property type="match status" value="2"/>
</dbReference>
<dbReference type="RefSeq" id="WP_165326392.1">
    <property type="nucleotide sequence ID" value="NZ_CP049109.1"/>
</dbReference>
<dbReference type="SUPFAM" id="SSF51338">
    <property type="entry name" value="Composite domain of metallo-dependent hydrolases"/>
    <property type="match status" value="1"/>
</dbReference>
<sequence>MSKPLFLFLIAALLPVSAASAQHAGPGEGLPLEPARTIAFTTDEATWMAPDMAPDGGTILFDLLGDIYALDPAGGTARPVLTGMAFEFQPVFSPDGSRFAFVSDRSGSNNIWVANADGSGLTQLSHDSGATVFSSPAWSPDGRHVYASRMVHKVLAFELYRYNVTGRGEPEQITKAQPNGEGWDDRHNAMGAVASPDSRYVYYASKAGTTWSDKPLPHWQIVRRDLESGEEQPVVTAPGGAMHPALSHDGRMLVYASRRGGETGLRLRNLQTGEDKWIAFPIDHDGQHGGYYADLTPRFSFTPDDMALLVPVDGHLKRLELVDGSVADIPFSVDVELGLGPQTRVEQRVETGPVRVRVIQTPRQSPDGGTLVFSALGSLYRMALTPGSVPEKIDTAGLLAYQPSWSPDGASILFVSWTAKDGGQVWRIPAAGGAPDALARAGAYYTDPVFAPDGQHVAVMRASQTDRRNAQTEIGLSLPTDLLIISTIDGSVRRVFSQSGIRQPQFSPDGGHIRFRAPDGIKSVALGGGAPEPRVAIVSKSGNQYVGAHPPVAEIKLSPDGRWALASDAWQLYLVPVPEDADTPVDLDDPDARYTLLTDIGADDFAWADDGATITWSLGATYHRVALDQVDQAGAAHAEGVAETFVAQVEVSRDVPEGSVVLRGGTAITMQGDAVIENADVVVTGNRIVAVGPRGSIAIPAGAAIRDVRGKYLLPGFVDVHDHWFDIRRGILERNDWDFLATLAYGVTSGLDPQTFTTDIFAYQDMIDAGMMPGPRAFSTGPGVFVNADVDSAAHARSVLTRNRDYYRTRNVKSYMVGGRRERQIMIAASAQLGMMPTTEGASDLYLNLTHAIDGFAGNEHSLPIAPIHDDVIQLFARSGTAYNPTLIVLYGAAEMEHEQMGLHDMLGDAKLRRFIPEPVLEAKARGHRATPDFDRGYPRFAQAALEIQRAGGLVGIGAHGELPGLGYYWEMEALASGGGAPREVLRAATIDGARIIGRASDIGSIEAGKLADILILDADPLADIANVRALEEVMKNGRIYDAATLDEVYPRERALPPLWFTRPMPDVPALASGEGGE</sequence>
<dbReference type="GO" id="GO:0016810">
    <property type="term" value="F:hydrolase activity, acting on carbon-nitrogen (but not peptide) bonds"/>
    <property type="evidence" value="ECO:0007669"/>
    <property type="project" value="InterPro"/>
</dbReference>
<keyword evidence="4" id="KW-0378">Hydrolase</keyword>
<feature type="chain" id="PRO_5026060353" evidence="2">
    <location>
        <begin position="25"/>
        <end position="1078"/>
    </location>
</feature>
<dbReference type="InterPro" id="IPR006680">
    <property type="entry name" value="Amidohydro-rel"/>
</dbReference>
<dbReference type="PANTHER" id="PTHR36842">
    <property type="entry name" value="PROTEIN TOLB HOMOLOG"/>
    <property type="match status" value="1"/>
</dbReference>
<dbReference type="AlphaFoldDB" id="A0A6G6Y3G7"/>
<name>A0A6G6Y3G7_9SPHN</name>
<gene>
    <name evidence="4" type="ORF">G5C33_06030</name>
</gene>
<feature type="signal peptide" evidence="2">
    <location>
        <begin position="1"/>
        <end position="24"/>
    </location>
</feature>
<comment type="similarity">
    <text evidence="1">Belongs to the TolB family.</text>
</comment>
<dbReference type="KEGG" id="spzr:G5C33_06030"/>
<dbReference type="PANTHER" id="PTHR36842:SF1">
    <property type="entry name" value="PROTEIN TOLB"/>
    <property type="match status" value="1"/>
</dbReference>
<dbReference type="InterPro" id="IPR011042">
    <property type="entry name" value="6-blade_b-propeller_TolB-like"/>
</dbReference>
<accession>A0A6G6Y3G7</accession>
<dbReference type="Pfam" id="PF07676">
    <property type="entry name" value="PD40"/>
    <property type="match status" value="3"/>
</dbReference>
<dbReference type="SUPFAM" id="SSF51556">
    <property type="entry name" value="Metallo-dependent hydrolases"/>
    <property type="match status" value="1"/>
</dbReference>
<keyword evidence="5" id="KW-1185">Reference proteome</keyword>
<keyword evidence="2" id="KW-0732">Signal</keyword>
<evidence type="ECO:0000313" key="5">
    <source>
        <dbReference type="Proteomes" id="UP000501568"/>
    </source>
</evidence>
<evidence type="ECO:0000259" key="3">
    <source>
        <dbReference type="Pfam" id="PF01979"/>
    </source>
</evidence>
<protein>
    <submittedName>
        <fullName evidence="4">Amidohydrolase family protein</fullName>
    </submittedName>
</protein>
<dbReference type="InterPro" id="IPR011659">
    <property type="entry name" value="WD40"/>
</dbReference>
<dbReference type="SUPFAM" id="SSF82171">
    <property type="entry name" value="DPP6 N-terminal domain-like"/>
    <property type="match status" value="1"/>
</dbReference>
<reference evidence="4 5" key="1">
    <citation type="submission" date="2020-02" db="EMBL/GenBank/DDBJ databases">
        <authorList>
            <person name="Zheng R.K."/>
            <person name="Sun C.M."/>
        </authorList>
    </citation>
    <scope>NUCLEOTIDE SEQUENCE [LARGE SCALE GENOMIC DNA]</scope>
    <source>
        <strain evidence="5">zrk23</strain>
    </source>
</reference>
<dbReference type="Gene3D" id="3.20.20.140">
    <property type="entry name" value="Metal-dependent hydrolases"/>
    <property type="match status" value="2"/>
</dbReference>
<evidence type="ECO:0000313" key="4">
    <source>
        <dbReference type="EMBL" id="QIG79391.1"/>
    </source>
</evidence>
<dbReference type="Pfam" id="PF01979">
    <property type="entry name" value="Amidohydro_1"/>
    <property type="match status" value="1"/>
</dbReference>
<evidence type="ECO:0000256" key="2">
    <source>
        <dbReference type="SAM" id="SignalP"/>
    </source>
</evidence>